<dbReference type="Proteomes" id="UP001302257">
    <property type="component" value="Chromosome"/>
</dbReference>
<dbReference type="RefSeq" id="WP_313866868.1">
    <property type="nucleotide sequence ID" value="NZ_CP132507.1"/>
</dbReference>
<evidence type="ECO:0000313" key="2">
    <source>
        <dbReference type="Proteomes" id="UP001302257"/>
    </source>
</evidence>
<dbReference type="Gene3D" id="3.40.140.10">
    <property type="entry name" value="Cytidine Deaminase, domain 2"/>
    <property type="match status" value="1"/>
</dbReference>
<evidence type="ECO:0000313" key="1">
    <source>
        <dbReference type="EMBL" id="WNO03997.1"/>
    </source>
</evidence>
<accession>A0ABZ0AWH5</accession>
<protein>
    <submittedName>
        <fullName evidence="1">Mov34/MPN/PAD-1 family protein</fullName>
    </submittedName>
</protein>
<sequence>MLVHKLEISKPLWQQLIRDLARTGMGVKESGAFLLGNMEPSRVVTEYLLYSDIAPDSQHVNYVLLRGRHMAKVWDICELRKLRVVADIHTHPGVPIQSPSDRDNPIVSIAGHVALIVPNFAKGLVVPSSLGFHEFQGQGEWRSWFRGEAAALLNITG</sequence>
<dbReference type="SUPFAM" id="SSF102712">
    <property type="entry name" value="JAB1/MPN domain"/>
    <property type="match status" value="1"/>
</dbReference>
<proteinExistence type="predicted"/>
<organism evidence="1 2">
    <name type="scientific">Rhodoferax mekongensis</name>
    <dbReference type="NCBI Taxonomy" id="3068341"/>
    <lineage>
        <taxon>Bacteria</taxon>
        <taxon>Pseudomonadati</taxon>
        <taxon>Pseudomonadota</taxon>
        <taxon>Betaproteobacteria</taxon>
        <taxon>Burkholderiales</taxon>
        <taxon>Comamonadaceae</taxon>
        <taxon>Rhodoferax</taxon>
    </lineage>
</organism>
<name>A0ABZ0AWH5_9BURK</name>
<keyword evidence="2" id="KW-1185">Reference proteome</keyword>
<reference evidence="1 2" key="1">
    <citation type="submission" date="2023-08" db="EMBL/GenBank/DDBJ databases">
        <title>Rhodoferax potami sp. nov. and Rhodoferax mekongensis sp. nov., isolated from the Mekong River in Thailand.</title>
        <authorList>
            <person name="Kitikhun S."/>
            <person name="Charoenyingcharoen P."/>
            <person name="Siriarchawattana P."/>
            <person name="Likhitrattanapisal S."/>
            <person name="Nilsakha T."/>
            <person name="Chanpet A."/>
            <person name="Rattanawaree P."/>
            <person name="Ingsriswang S."/>
        </authorList>
    </citation>
    <scope>NUCLEOTIDE SEQUENCE [LARGE SCALE GENOMIC DNA]</scope>
    <source>
        <strain evidence="1 2">TBRC 17307</strain>
    </source>
</reference>
<dbReference type="EMBL" id="CP132507">
    <property type="protein sequence ID" value="WNO03997.1"/>
    <property type="molecule type" value="Genomic_DNA"/>
</dbReference>
<gene>
    <name evidence="1" type="ORF">RAN89_13905</name>
</gene>